<dbReference type="RefSeq" id="WP_068630254.1">
    <property type="nucleotide sequence ID" value="NZ_LSZQ01000046.1"/>
</dbReference>
<accession>A0A139SLW5</accession>
<proteinExistence type="predicted"/>
<reference evidence="2" key="1">
    <citation type="submission" date="2016-02" db="EMBL/GenBank/DDBJ databases">
        <authorList>
            <person name="Sanders J.G."/>
            <person name="Lin J.Y."/>
            <person name="Wertz J.T."/>
            <person name="Russell J.A."/>
            <person name="Moreau C.S."/>
            <person name="Powell S."/>
        </authorList>
    </citation>
    <scope>NUCLEOTIDE SEQUENCE [LARGE SCALE GENOMIC DNA]</scope>
    <source>
        <strain evidence="2">CAG34</strain>
    </source>
</reference>
<dbReference type="OrthoDB" id="9803036at2"/>
<evidence type="ECO:0000313" key="1">
    <source>
        <dbReference type="EMBL" id="KXU35546.1"/>
    </source>
</evidence>
<dbReference type="PANTHER" id="PTHR13061">
    <property type="entry name" value="DYNACTIN SUBUNIT P25"/>
    <property type="match status" value="1"/>
</dbReference>
<dbReference type="Proteomes" id="UP000070058">
    <property type="component" value="Unassembled WGS sequence"/>
</dbReference>
<dbReference type="EMBL" id="LSZQ01000046">
    <property type="protein sequence ID" value="KXU35546.1"/>
    <property type="molecule type" value="Genomic_DNA"/>
</dbReference>
<dbReference type="SUPFAM" id="SSF51161">
    <property type="entry name" value="Trimeric LpxA-like enzymes"/>
    <property type="match status" value="1"/>
</dbReference>
<gene>
    <name evidence="1" type="ORF">AXK11_06025</name>
</gene>
<dbReference type="InterPro" id="IPR011004">
    <property type="entry name" value="Trimer_LpxA-like_sf"/>
</dbReference>
<dbReference type="STRING" id="1548207.AXK11_06025"/>
<protein>
    <submittedName>
        <fullName evidence="1">Gamma carbonic anhydrase family protein</fullName>
    </submittedName>
</protein>
<dbReference type="PANTHER" id="PTHR13061:SF29">
    <property type="entry name" value="GAMMA CARBONIC ANHYDRASE-LIKE 1, MITOCHONDRIAL-RELATED"/>
    <property type="match status" value="1"/>
</dbReference>
<dbReference type="InterPro" id="IPR050484">
    <property type="entry name" value="Transf_Hexapept/Carb_Anhydrase"/>
</dbReference>
<dbReference type="Pfam" id="PF00132">
    <property type="entry name" value="Hexapep"/>
    <property type="match status" value="1"/>
</dbReference>
<keyword evidence="2" id="KW-1185">Reference proteome</keyword>
<dbReference type="InterPro" id="IPR001451">
    <property type="entry name" value="Hexapep"/>
</dbReference>
<name>A0A139SLW5_9BACT</name>
<dbReference type="Gene3D" id="2.160.10.10">
    <property type="entry name" value="Hexapeptide repeat proteins"/>
    <property type="match status" value="1"/>
</dbReference>
<dbReference type="InterPro" id="IPR047324">
    <property type="entry name" value="LbH_gamma_CA-like"/>
</dbReference>
<dbReference type="CDD" id="cd04645">
    <property type="entry name" value="LbH_gamma_CA_like"/>
    <property type="match status" value="1"/>
</dbReference>
<evidence type="ECO:0000313" key="2">
    <source>
        <dbReference type="Proteomes" id="UP000070058"/>
    </source>
</evidence>
<sequence>MDVNDRLARHLLSREPDTARALFVAPTASIQGDVVLSENSSVFYGAVLRGDIAEIRIGAGTNIQDNAVVHLADDLGAHIGEWCTIGHAAIIHACTIGDECLIGMGATVLDGAVVGERSIVGANSLVPQGMQVPPGSMVYGSPAKVIRPLRAEELAFLKKSADKYIAVARAHAAYQARRRAVPAK</sequence>
<dbReference type="AlphaFoldDB" id="A0A139SLW5"/>
<organism evidence="1 2">
    <name type="scientific">Cephaloticoccus primus</name>
    <dbReference type="NCBI Taxonomy" id="1548207"/>
    <lineage>
        <taxon>Bacteria</taxon>
        <taxon>Pseudomonadati</taxon>
        <taxon>Verrucomicrobiota</taxon>
        <taxon>Opitutia</taxon>
        <taxon>Opitutales</taxon>
        <taxon>Opitutaceae</taxon>
        <taxon>Cephaloticoccus</taxon>
    </lineage>
</organism>
<comment type="caution">
    <text evidence="1">The sequence shown here is derived from an EMBL/GenBank/DDBJ whole genome shotgun (WGS) entry which is preliminary data.</text>
</comment>